<sequence>MYRNRSMLRLQHCSPGKGFYEQATSAAPSRRFAHPVPGSWSTTQFGPWTVLHPLDGTSLPRQGWKIHISTRPGRAHDALRVVADICVERSVPFKYLSDEGELQRTSMKYANRGSAGKFITVFPRTDEEFCELLPLFDMALRGFEGPYILSDVKFGESPVFFRYGAFFMDRLEHADGSTGYAIQAPDGQKIHDNRAAVFMLPSFVEPPALIRELVDDRLSPVPGELEELLQPYVVRSSLHFSNAGGVYLADSDTGQVVLKEARRWSAYSSDSTDATARLRDEHRALTALSHVDAVVDVIDYRVVGDHEFLVEEYISGLTLQSWAASNYPFSTDATVLSAYAARAVPLARQLVAAVAQIHDAGWSILDLQPKNILIDDDRVRLIDLEAARPLDASAVGSIGTPGFIPHVRTSNRVRDRYALAAVVLHLLWPSLAGAFDPSVLTYRARKVAEQFPADVSELVNELVDAVPVDAVATSHPYRHTPDGAALSDTHLLEQVCAGIERARRDGQRRYPGDATQFADGAGALLNIETGATGVMLMLARAGRDITEDQTWLTARLREAEGIPFHGLLRGTAGIAAVLAELGDADTAEMLLLAGASSPDSGLDLSVRSGLSGTILALCDLAAEGDSVARSMLDRYAASLAARITAAANMVSPQSETGNAIGVFDGWVGVGLTCRRLAELTGGDSWDRLMHVCFRRGIISMNGGLFRGTAGIACALLPVSTAGSERARLMAFTADSFLFRGDEPETLMVLGDNGHHLSADFSTGAAGYVGALLSELEEDPNLWFPVTLPRPFDDDMKGGEHNERIAFSAGPVERVRA</sequence>
<dbReference type="SUPFAM" id="SSF56112">
    <property type="entry name" value="Protein kinase-like (PK-like)"/>
    <property type="match status" value="1"/>
</dbReference>
<dbReference type="EC" id="2.7.11.1" evidence="2"/>
<dbReference type="NCBIfam" id="NF038151">
    <property type="entry name" value="lanthi_synth_III"/>
    <property type="match status" value="1"/>
</dbReference>
<reference evidence="2 3" key="1">
    <citation type="submission" date="2018-08" db="EMBL/GenBank/DDBJ databases">
        <title>Microbacterium oxydans strain HG3.</title>
        <authorList>
            <person name="ORTET P."/>
        </authorList>
    </citation>
    <scope>NUCLEOTIDE SEQUENCE [LARGE SCALE GENOMIC DNA]</scope>
    <source>
        <strain evidence="2 3">HG3</strain>
    </source>
</reference>
<dbReference type="InterPro" id="IPR011009">
    <property type="entry name" value="Kinase-like_dom_sf"/>
</dbReference>
<keyword evidence="2" id="KW-0808">Transferase</keyword>
<dbReference type="PROSITE" id="PS50011">
    <property type="entry name" value="PROTEIN_KINASE_DOM"/>
    <property type="match status" value="1"/>
</dbReference>
<gene>
    <name evidence="2" type="primary">stkP</name>
    <name evidence="2" type="ORF">CVS54_02710</name>
</gene>
<evidence type="ECO:0000313" key="3">
    <source>
        <dbReference type="Proteomes" id="UP000274841"/>
    </source>
</evidence>
<dbReference type="GO" id="GO:0005524">
    <property type="term" value="F:ATP binding"/>
    <property type="evidence" value="ECO:0007669"/>
    <property type="project" value="InterPro"/>
</dbReference>
<dbReference type="InterPro" id="IPR057929">
    <property type="entry name" value="RamC_N"/>
</dbReference>
<dbReference type="SUPFAM" id="SSF158745">
    <property type="entry name" value="LanC-like"/>
    <property type="match status" value="1"/>
</dbReference>
<dbReference type="Pfam" id="PF25816">
    <property type="entry name" value="RamC_N"/>
    <property type="match status" value="1"/>
</dbReference>
<dbReference type="KEGG" id="moy:CVS54_02710"/>
<keyword evidence="2" id="KW-0418">Kinase</keyword>
<dbReference type="AlphaFoldDB" id="A0A3S9WMV8"/>
<dbReference type="Pfam" id="PF00069">
    <property type="entry name" value="Pkinase"/>
    <property type="match status" value="1"/>
</dbReference>
<dbReference type="InterPro" id="IPR053524">
    <property type="entry name" value="Aerial_hyphae_peptide-synth"/>
</dbReference>
<proteinExistence type="predicted"/>
<dbReference type="EMBL" id="CP031422">
    <property type="protein sequence ID" value="AZS41361.1"/>
    <property type="molecule type" value="Genomic_DNA"/>
</dbReference>
<dbReference type="Gene3D" id="1.50.10.20">
    <property type="match status" value="1"/>
</dbReference>
<evidence type="ECO:0000259" key="1">
    <source>
        <dbReference type="PROSITE" id="PS50011"/>
    </source>
</evidence>
<dbReference type="InterPro" id="IPR000719">
    <property type="entry name" value="Prot_kinase_dom"/>
</dbReference>
<feature type="domain" description="Protein kinase" evidence="1">
    <location>
        <begin position="232"/>
        <end position="482"/>
    </location>
</feature>
<dbReference type="Gene3D" id="3.30.200.20">
    <property type="entry name" value="Phosphorylase Kinase, domain 1"/>
    <property type="match status" value="1"/>
</dbReference>
<accession>A0A3S9WMV8</accession>
<organism evidence="2 3">
    <name type="scientific">Microbacterium oxydans</name>
    <dbReference type="NCBI Taxonomy" id="82380"/>
    <lineage>
        <taxon>Bacteria</taxon>
        <taxon>Bacillati</taxon>
        <taxon>Actinomycetota</taxon>
        <taxon>Actinomycetes</taxon>
        <taxon>Micrococcales</taxon>
        <taxon>Microbacteriaceae</taxon>
        <taxon>Microbacterium</taxon>
    </lineage>
</organism>
<dbReference type="GO" id="GO:0004674">
    <property type="term" value="F:protein serine/threonine kinase activity"/>
    <property type="evidence" value="ECO:0007669"/>
    <property type="project" value="UniProtKB-EC"/>
</dbReference>
<dbReference type="SMART" id="SM00220">
    <property type="entry name" value="S_TKc"/>
    <property type="match status" value="1"/>
</dbReference>
<dbReference type="Gene3D" id="1.10.510.10">
    <property type="entry name" value="Transferase(Phosphotransferase) domain 1"/>
    <property type="match status" value="1"/>
</dbReference>
<evidence type="ECO:0000313" key="2">
    <source>
        <dbReference type="EMBL" id="AZS41361.1"/>
    </source>
</evidence>
<dbReference type="Proteomes" id="UP000274841">
    <property type="component" value="Chromosome"/>
</dbReference>
<name>A0A3S9WMV8_9MICO</name>
<protein>
    <submittedName>
        <fullName evidence="2">Serine/threonine-protein kinase StkP</fullName>
        <ecNumber evidence="2">2.7.11.1</ecNumber>
    </submittedName>
</protein>